<gene>
    <name evidence="1" type="ORF">CARN6_0525</name>
</gene>
<proteinExistence type="predicted"/>
<name>E6QIY5_9ZZZZ</name>
<dbReference type="InterPro" id="IPR011990">
    <property type="entry name" value="TPR-like_helical_dom_sf"/>
</dbReference>
<sequence>MLQHYQAALQLLQQGKYEKALVAFEKLQATASPEIAERCRMYLAACHRQMDKSKLVFDTPEERYDYAVSLLNMDYYEDAREQFLEILAEHPEADYAFYGLSVLDAITGQAEECMENLSRAIAHDGRNRLLARTDTDFQSMIEDPRFTELLYPEAS</sequence>
<dbReference type="SUPFAM" id="SSF48452">
    <property type="entry name" value="TPR-like"/>
    <property type="match status" value="1"/>
</dbReference>
<evidence type="ECO:0000313" key="1">
    <source>
        <dbReference type="EMBL" id="CBI07201.1"/>
    </source>
</evidence>
<reference evidence="1" key="1">
    <citation type="submission" date="2009-10" db="EMBL/GenBank/DDBJ databases">
        <title>Diversity of trophic interactions inside an arsenic-rich microbial ecosystem.</title>
        <authorList>
            <person name="Bertin P.N."/>
            <person name="Heinrich-Salmeron A."/>
            <person name="Pelletier E."/>
            <person name="Goulhen-Chollet F."/>
            <person name="Arsene-Ploetze F."/>
            <person name="Gallien S."/>
            <person name="Calteau A."/>
            <person name="Vallenet D."/>
            <person name="Casiot C."/>
            <person name="Chane-Woon-Ming B."/>
            <person name="Giloteaux L."/>
            <person name="Barakat M."/>
            <person name="Bonnefoy V."/>
            <person name="Bruneel O."/>
            <person name="Chandler M."/>
            <person name="Cleiss J."/>
            <person name="Duran R."/>
            <person name="Elbaz-Poulichet F."/>
            <person name="Fonknechten N."/>
            <person name="Lauga B."/>
            <person name="Mornico D."/>
            <person name="Ortet P."/>
            <person name="Schaeffer C."/>
            <person name="Siguier P."/>
            <person name="Alexander Thil Smith A."/>
            <person name="Van Dorsselaer A."/>
            <person name="Weissenbach J."/>
            <person name="Medigue C."/>
            <person name="Le Paslier D."/>
        </authorList>
    </citation>
    <scope>NUCLEOTIDE SEQUENCE</scope>
</reference>
<dbReference type="Gene3D" id="1.25.40.10">
    <property type="entry name" value="Tetratricopeptide repeat domain"/>
    <property type="match status" value="2"/>
</dbReference>
<organism evidence="1">
    <name type="scientific">mine drainage metagenome</name>
    <dbReference type="NCBI Taxonomy" id="410659"/>
    <lineage>
        <taxon>unclassified sequences</taxon>
        <taxon>metagenomes</taxon>
        <taxon>ecological metagenomes</taxon>
    </lineage>
</organism>
<protein>
    <submittedName>
        <fullName evidence="1">Uncharacterized protein</fullName>
    </submittedName>
</protein>
<dbReference type="NCBIfam" id="NF047558">
    <property type="entry name" value="TPR_END_plus"/>
    <property type="match status" value="1"/>
</dbReference>
<dbReference type="EMBL" id="CABQ01000076">
    <property type="protein sequence ID" value="CBI07201.1"/>
    <property type="molecule type" value="Genomic_DNA"/>
</dbReference>
<accession>E6QIY5</accession>
<comment type="caution">
    <text evidence="1">The sequence shown here is derived from an EMBL/GenBank/DDBJ whole genome shotgun (WGS) entry which is preliminary data.</text>
</comment>
<dbReference type="AlphaFoldDB" id="E6QIY5"/>